<comment type="subcellular location">
    <subcellularLocation>
        <location evidence="1">Membrane</location>
        <topology evidence="1">Multi-pass membrane protein</topology>
    </subcellularLocation>
</comment>
<keyword evidence="5 9" id="KW-1133">Transmembrane helix</keyword>
<dbReference type="GO" id="GO:0005886">
    <property type="term" value="C:plasma membrane"/>
    <property type="evidence" value="ECO:0007669"/>
    <property type="project" value="TreeGrafter"/>
</dbReference>
<evidence type="ECO:0000256" key="3">
    <source>
        <dbReference type="ARBA" id="ARBA00022448"/>
    </source>
</evidence>
<dbReference type="PANTHER" id="PTHR11003:SF291">
    <property type="entry name" value="IP11374P"/>
    <property type="match status" value="1"/>
</dbReference>
<evidence type="ECO:0000256" key="9">
    <source>
        <dbReference type="SAM" id="Phobius"/>
    </source>
</evidence>
<feature type="transmembrane region" description="Helical" evidence="9">
    <location>
        <begin position="49"/>
        <end position="70"/>
    </location>
</feature>
<protein>
    <submittedName>
        <fullName evidence="11">Two pore potassium channel a</fullName>
    </submittedName>
</protein>
<accession>A0AAV9ALQ4</accession>
<evidence type="ECO:0000256" key="6">
    <source>
        <dbReference type="ARBA" id="ARBA00023065"/>
    </source>
</evidence>
<dbReference type="Gene3D" id="1.10.287.70">
    <property type="match status" value="1"/>
</dbReference>
<dbReference type="PANTHER" id="PTHR11003">
    <property type="entry name" value="POTASSIUM CHANNEL, SUBFAMILY K"/>
    <property type="match status" value="1"/>
</dbReference>
<sequence length="94" mass="10958">MVQRYPYMGEPGVTRIRRKWRMCITYFFLLTLLSLGVICTNLFEKEIGLGNSIYFVMIVASTVGFGDITFRSKRGRIFACCWIFPVTTAFRYAF</sequence>
<keyword evidence="7 9" id="KW-0472">Membrane</keyword>
<reference evidence="11" key="1">
    <citation type="journal article" date="2023" name="Nat. Commun.">
        <title>Diploid and tetraploid genomes of Acorus and the evolution of monocots.</title>
        <authorList>
            <person name="Ma L."/>
            <person name="Liu K.W."/>
            <person name="Li Z."/>
            <person name="Hsiao Y.Y."/>
            <person name="Qi Y."/>
            <person name="Fu T."/>
            <person name="Tang G.D."/>
            <person name="Zhang D."/>
            <person name="Sun W.H."/>
            <person name="Liu D.K."/>
            <person name="Li Y."/>
            <person name="Chen G.Z."/>
            <person name="Liu X.D."/>
            <person name="Liao X.Y."/>
            <person name="Jiang Y.T."/>
            <person name="Yu X."/>
            <person name="Hao Y."/>
            <person name="Huang J."/>
            <person name="Zhao X.W."/>
            <person name="Ke S."/>
            <person name="Chen Y.Y."/>
            <person name="Wu W.L."/>
            <person name="Hsu J.L."/>
            <person name="Lin Y.F."/>
            <person name="Huang M.D."/>
            <person name="Li C.Y."/>
            <person name="Huang L."/>
            <person name="Wang Z.W."/>
            <person name="Zhao X."/>
            <person name="Zhong W.Y."/>
            <person name="Peng D.H."/>
            <person name="Ahmad S."/>
            <person name="Lan S."/>
            <person name="Zhang J.S."/>
            <person name="Tsai W.C."/>
            <person name="Van de Peer Y."/>
            <person name="Liu Z.J."/>
        </authorList>
    </citation>
    <scope>NUCLEOTIDE SEQUENCE</scope>
    <source>
        <strain evidence="11">SCP</strain>
    </source>
</reference>
<keyword evidence="4 9" id="KW-0812">Transmembrane</keyword>
<proteinExistence type="inferred from homology"/>
<evidence type="ECO:0000256" key="5">
    <source>
        <dbReference type="ARBA" id="ARBA00022989"/>
    </source>
</evidence>
<keyword evidence="8 11" id="KW-0407">Ion channel</keyword>
<dbReference type="GO" id="GO:0022841">
    <property type="term" value="F:potassium ion leak channel activity"/>
    <property type="evidence" value="ECO:0007669"/>
    <property type="project" value="TreeGrafter"/>
</dbReference>
<keyword evidence="3" id="KW-0813">Transport</keyword>
<reference evidence="11" key="2">
    <citation type="submission" date="2023-06" db="EMBL/GenBank/DDBJ databases">
        <authorList>
            <person name="Ma L."/>
            <person name="Liu K.-W."/>
            <person name="Li Z."/>
            <person name="Hsiao Y.-Y."/>
            <person name="Qi Y."/>
            <person name="Fu T."/>
            <person name="Tang G."/>
            <person name="Zhang D."/>
            <person name="Sun W.-H."/>
            <person name="Liu D.-K."/>
            <person name="Li Y."/>
            <person name="Chen G.-Z."/>
            <person name="Liu X.-D."/>
            <person name="Liao X.-Y."/>
            <person name="Jiang Y.-T."/>
            <person name="Yu X."/>
            <person name="Hao Y."/>
            <person name="Huang J."/>
            <person name="Zhao X.-W."/>
            <person name="Ke S."/>
            <person name="Chen Y.-Y."/>
            <person name="Wu W.-L."/>
            <person name="Hsu J.-L."/>
            <person name="Lin Y.-F."/>
            <person name="Huang M.-D."/>
            <person name="Li C.-Y."/>
            <person name="Huang L."/>
            <person name="Wang Z.-W."/>
            <person name="Zhao X."/>
            <person name="Zhong W.-Y."/>
            <person name="Peng D.-H."/>
            <person name="Ahmad S."/>
            <person name="Lan S."/>
            <person name="Zhang J.-S."/>
            <person name="Tsai W.-C."/>
            <person name="Van De Peer Y."/>
            <person name="Liu Z.-J."/>
        </authorList>
    </citation>
    <scope>NUCLEOTIDE SEQUENCE</scope>
    <source>
        <strain evidence="11">SCP</strain>
        <tissue evidence="11">Leaves</tissue>
    </source>
</reference>
<dbReference type="Proteomes" id="UP001179952">
    <property type="component" value="Unassembled WGS sequence"/>
</dbReference>
<organism evidence="11 12">
    <name type="scientific">Acorus gramineus</name>
    <name type="common">Dwarf sweet flag</name>
    <dbReference type="NCBI Taxonomy" id="55184"/>
    <lineage>
        <taxon>Eukaryota</taxon>
        <taxon>Viridiplantae</taxon>
        <taxon>Streptophyta</taxon>
        <taxon>Embryophyta</taxon>
        <taxon>Tracheophyta</taxon>
        <taxon>Spermatophyta</taxon>
        <taxon>Magnoliopsida</taxon>
        <taxon>Liliopsida</taxon>
        <taxon>Acoraceae</taxon>
        <taxon>Acorus</taxon>
    </lineage>
</organism>
<dbReference type="InterPro" id="IPR003280">
    <property type="entry name" value="2pore_dom_K_chnl"/>
</dbReference>
<feature type="transmembrane region" description="Helical" evidence="9">
    <location>
        <begin position="24"/>
        <end position="43"/>
    </location>
</feature>
<evidence type="ECO:0000313" key="12">
    <source>
        <dbReference type="Proteomes" id="UP001179952"/>
    </source>
</evidence>
<evidence type="ECO:0000256" key="1">
    <source>
        <dbReference type="ARBA" id="ARBA00004141"/>
    </source>
</evidence>
<feature type="domain" description="Potassium channel" evidence="10">
    <location>
        <begin position="28"/>
        <end position="85"/>
    </location>
</feature>
<evidence type="ECO:0000256" key="8">
    <source>
        <dbReference type="ARBA" id="ARBA00023303"/>
    </source>
</evidence>
<comment type="caution">
    <text evidence="11">The sequence shown here is derived from an EMBL/GenBank/DDBJ whole genome shotgun (WGS) entry which is preliminary data.</text>
</comment>
<keyword evidence="12" id="KW-1185">Reference proteome</keyword>
<evidence type="ECO:0000256" key="7">
    <source>
        <dbReference type="ARBA" id="ARBA00023136"/>
    </source>
</evidence>
<gene>
    <name evidence="11" type="ORF">QJS04_geneDACA011182</name>
</gene>
<dbReference type="EMBL" id="JAUJYN010000008">
    <property type="protein sequence ID" value="KAK1264982.1"/>
    <property type="molecule type" value="Genomic_DNA"/>
</dbReference>
<evidence type="ECO:0000313" key="11">
    <source>
        <dbReference type="EMBL" id="KAK1264982.1"/>
    </source>
</evidence>
<keyword evidence="6" id="KW-0406">Ion transport</keyword>
<dbReference type="SUPFAM" id="SSF81324">
    <property type="entry name" value="Voltage-gated potassium channels"/>
    <property type="match status" value="1"/>
</dbReference>
<dbReference type="InterPro" id="IPR013099">
    <property type="entry name" value="K_chnl_dom"/>
</dbReference>
<name>A0AAV9ALQ4_ACOGR</name>
<dbReference type="AlphaFoldDB" id="A0AAV9ALQ4"/>
<evidence type="ECO:0000256" key="4">
    <source>
        <dbReference type="ARBA" id="ARBA00022692"/>
    </source>
</evidence>
<evidence type="ECO:0000256" key="2">
    <source>
        <dbReference type="ARBA" id="ARBA00010159"/>
    </source>
</evidence>
<dbReference type="GO" id="GO:0030322">
    <property type="term" value="P:stabilization of membrane potential"/>
    <property type="evidence" value="ECO:0007669"/>
    <property type="project" value="TreeGrafter"/>
</dbReference>
<dbReference type="GO" id="GO:0015271">
    <property type="term" value="F:outward rectifier potassium channel activity"/>
    <property type="evidence" value="ECO:0007669"/>
    <property type="project" value="TreeGrafter"/>
</dbReference>
<dbReference type="GO" id="GO:0009705">
    <property type="term" value="C:plant-type vacuole membrane"/>
    <property type="evidence" value="ECO:0007669"/>
    <property type="project" value="TreeGrafter"/>
</dbReference>
<dbReference type="Pfam" id="PF07885">
    <property type="entry name" value="Ion_trans_2"/>
    <property type="match status" value="1"/>
</dbReference>
<comment type="similarity">
    <text evidence="2">Belongs to the two pore domain potassium channel (TC 1.A.1.7) family.</text>
</comment>
<evidence type="ECO:0000259" key="10">
    <source>
        <dbReference type="Pfam" id="PF07885"/>
    </source>
</evidence>